<proteinExistence type="predicted"/>
<name>A0AAD5ILN7_ACENE</name>
<dbReference type="EMBL" id="JAJSOW010000104">
    <property type="protein sequence ID" value="KAI9169554.1"/>
    <property type="molecule type" value="Genomic_DNA"/>
</dbReference>
<evidence type="ECO:0000313" key="3">
    <source>
        <dbReference type="Proteomes" id="UP001064489"/>
    </source>
</evidence>
<accession>A0AAD5ILN7</accession>
<reference evidence="2" key="1">
    <citation type="journal article" date="2022" name="Plant J.">
        <title>Strategies of tolerance reflected in two North American maple genomes.</title>
        <authorList>
            <person name="McEvoy S.L."/>
            <person name="Sezen U.U."/>
            <person name="Trouern-Trend A."/>
            <person name="McMahon S.M."/>
            <person name="Schaberg P.G."/>
            <person name="Yang J."/>
            <person name="Wegrzyn J.L."/>
            <person name="Swenson N.G."/>
        </authorList>
    </citation>
    <scope>NUCLEOTIDE SEQUENCE</scope>
    <source>
        <strain evidence="2">91603</strain>
    </source>
</reference>
<evidence type="ECO:0000259" key="1">
    <source>
        <dbReference type="Pfam" id="PF13966"/>
    </source>
</evidence>
<comment type="caution">
    <text evidence="2">The sequence shown here is derived from an EMBL/GenBank/DDBJ whole genome shotgun (WGS) entry which is preliminary data.</text>
</comment>
<gene>
    <name evidence="2" type="ORF">LWI28_013968</name>
</gene>
<keyword evidence="3" id="KW-1185">Reference proteome</keyword>
<dbReference type="Proteomes" id="UP001064489">
    <property type="component" value="Chromosome 7"/>
</dbReference>
<dbReference type="AlphaFoldDB" id="A0AAD5ILN7"/>
<reference evidence="2" key="2">
    <citation type="submission" date="2023-02" db="EMBL/GenBank/DDBJ databases">
        <authorList>
            <person name="Swenson N.G."/>
            <person name="Wegrzyn J.L."/>
            <person name="Mcevoy S.L."/>
        </authorList>
    </citation>
    <scope>NUCLEOTIDE SEQUENCE</scope>
    <source>
        <strain evidence="2">91603</strain>
        <tissue evidence="2">Leaf</tissue>
    </source>
</reference>
<evidence type="ECO:0000313" key="2">
    <source>
        <dbReference type="EMBL" id="KAI9169554.1"/>
    </source>
</evidence>
<sequence length="136" mass="15760">MDRLRFFQNMWTSYLGFLDMVGNSWTEHMVSESGLHRLVGKLKRMKQKLRVWNKETFGRVDGFIKAVFNCLSVDEKVRNVGVPIVSACNCCSSRGIEDLDHILNNGDFVSNLWRKVLAEVEVPFLAHRSWKGRVQQ</sequence>
<feature type="domain" description="Reverse transcriptase zinc-binding" evidence="1">
    <location>
        <begin position="45"/>
        <end position="113"/>
    </location>
</feature>
<organism evidence="2 3">
    <name type="scientific">Acer negundo</name>
    <name type="common">Box elder</name>
    <dbReference type="NCBI Taxonomy" id="4023"/>
    <lineage>
        <taxon>Eukaryota</taxon>
        <taxon>Viridiplantae</taxon>
        <taxon>Streptophyta</taxon>
        <taxon>Embryophyta</taxon>
        <taxon>Tracheophyta</taxon>
        <taxon>Spermatophyta</taxon>
        <taxon>Magnoliopsida</taxon>
        <taxon>eudicotyledons</taxon>
        <taxon>Gunneridae</taxon>
        <taxon>Pentapetalae</taxon>
        <taxon>rosids</taxon>
        <taxon>malvids</taxon>
        <taxon>Sapindales</taxon>
        <taxon>Sapindaceae</taxon>
        <taxon>Hippocastanoideae</taxon>
        <taxon>Acereae</taxon>
        <taxon>Acer</taxon>
    </lineage>
</organism>
<dbReference type="InterPro" id="IPR026960">
    <property type="entry name" value="RVT-Znf"/>
</dbReference>
<protein>
    <recommendedName>
        <fullName evidence="1">Reverse transcriptase zinc-binding domain-containing protein</fullName>
    </recommendedName>
</protein>
<dbReference type="Pfam" id="PF13966">
    <property type="entry name" value="zf-RVT"/>
    <property type="match status" value="1"/>
</dbReference>